<dbReference type="SFLD" id="SFLDF00408">
    <property type="entry name" value="Diphthamide_biosynthesis_famil"/>
    <property type="match status" value="1"/>
</dbReference>
<evidence type="ECO:0000256" key="8">
    <source>
        <dbReference type="SAM" id="Coils"/>
    </source>
</evidence>
<keyword evidence="6 7" id="KW-0411">Iron-sulfur</keyword>
<dbReference type="GO" id="GO:0017183">
    <property type="term" value="P:protein histidyl modification to diphthamide"/>
    <property type="evidence" value="ECO:0007669"/>
    <property type="project" value="InterPro"/>
</dbReference>
<keyword evidence="4 7" id="KW-0479">Metal-binding</keyword>
<accession>A0AAJ0DBA0</accession>
<dbReference type="AlphaFoldDB" id="A0AAJ0DBA0"/>
<proteinExistence type="inferred from homology"/>
<organism evidence="10 11">
    <name type="scientific">Extremus antarcticus</name>
    <dbReference type="NCBI Taxonomy" id="702011"/>
    <lineage>
        <taxon>Eukaryota</taxon>
        <taxon>Fungi</taxon>
        <taxon>Dikarya</taxon>
        <taxon>Ascomycota</taxon>
        <taxon>Pezizomycotina</taxon>
        <taxon>Dothideomycetes</taxon>
        <taxon>Dothideomycetidae</taxon>
        <taxon>Mycosphaerellales</taxon>
        <taxon>Extremaceae</taxon>
        <taxon>Extremus</taxon>
    </lineage>
</organism>
<comment type="pathway">
    <text evidence="2 7">Protein modification; peptidyl-diphthamide biosynthesis.</text>
</comment>
<dbReference type="InterPro" id="IPR010014">
    <property type="entry name" value="DHP2"/>
</dbReference>
<evidence type="ECO:0000256" key="7">
    <source>
        <dbReference type="RuleBase" id="RU364133"/>
    </source>
</evidence>
<gene>
    <name evidence="10" type="primary">DPH2</name>
    <name evidence="10" type="ORF">LTR09_011964</name>
</gene>
<dbReference type="NCBIfam" id="TIGR00322">
    <property type="entry name" value="diphth2_R"/>
    <property type="match status" value="1"/>
</dbReference>
<dbReference type="PANTHER" id="PTHR10762:SF2">
    <property type="entry name" value="2-(3-AMINO-3-CARBOXYPROPYL)HISTIDINE SYNTHASE SUBUNIT 2"/>
    <property type="match status" value="1"/>
</dbReference>
<dbReference type="GO" id="GO:0090560">
    <property type="term" value="F:2-(3-amino-3-carboxypropyl)histidine synthase activity"/>
    <property type="evidence" value="ECO:0007669"/>
    <property type="project" value="InterPro"/>
</dbReference>
<evidence type="ECO:0000256" key="6">
    <source>
        <dbReference type="ARBA" id="ARBA00023014"/>
    </source>
</evidence>
<evidence type="ECO:0000256" key="1">
    <source>
        <dbReference type="ARBA" id="ARBA00001966"/>
    </source>
</evidence>
<feature type="region of interest" description="Disordered" evidence="9">
    <location>
        <begin position="76"/>
        <end position="102"/>
    </location>
</feature>
<comment type="caution">
    <text evidence="10">The sequence shown here is derived from an EMBL/GenBank/DDBJ whole genome shotgun (WGS) entry which is preliminary data.</text>
</comment>
<feature type="compositionally biased region" description="Basic and acidic residues" evidence="9">
    <location>
        <begin position="448"/>
        <end position="458"/>
    </location>
</feature>
<evidence type="ECO:0000256" key="5">
    <source>
        <dbReference type="ARBA" id="ARBA00023004"/>
    </source>
</evidence>
<reference evidence="10" key="1">
    <citation type="submission" date="2023-04" db="EMBL/GenBank/DDBJ databases">
        <title>Black Yeasts Isolated from many extreme environments.</title>
        <authorList>
            <person name="Coleine C."/>
            <person name="Stajich J.E."/>
            <person name="Selbmann L."/>
        </authorList>
    </citation>
    <scope>NUCLEOTIDE SEQUENCE</scope>
    <source>
        <strain evidence="10">CCFEE 5312</strain>
    </source>
</reference>
<comment type="cofactor">
    <cofactor evidence="1">
        <name>[4Fe-4S] cluster</name>
        <dbReference type="ChEBI" id="CHEBI:49883"/>
    </cofactor>
</comment>
<dbReference type="PANTHER" id="PTHR10762">
    <property type="entry name" value="DIPHTHAMIDE BIOSYNTHESIS PROTEIN"/>
    <property type="match status" value="1"/>
</dbReference>
<protein>
    <recommendedName>
        <fullName evidence="7">2-(3-amino-3-carboxypropyl)histidine synthase subunit 2</fullName>
    </recommendedName>
</protein>
<feature type="compositionally biased region" description="Acidic residues" evidence="9">
    <location>
        <begin position="463"/>
        <end position="478"/>
    </location>
</feature>
<evidence type="ECO:0000313" key="10">
    <source>
        <dbReference type="EMBL" id="KAK3046554.1"/>
    </source>
</evidence>
<dbReference type="GO" id="GO:0005737">
    <property type="term" value="C:cytoplasm"/>
    <property type="evidence" value="ECO:0007669"/>
    <property type="project" value="UniProtKB-SubCell"/>
</dbReference>
<keyword evidence="11" id="KW-1185">Reference proteome</keyword>
<keyword evidence="7" id="KW-0963">Cytoplasm</keyword>
<dbReference type="InterPro" id="IPR016435">
    <property type="entry name" value="DPH1/DPH2"/>
</dbReference>
<sequence>MSTAPVLSTPAENLFEQVTPANAQSGAPRISDEQLYIQYEIQRTVREIREHGWRRIALQFPDEMLGDGPRVSERLAGELRRSRLDRSKKDDGKLRGKQLERPQVDKVADQIEEMELTAENGRQKREDEVEERLTILADTSYGACCIDEIAAEHVDADVVVHYGRTCLSPTARLPVIYVFTSKPLDLDAAVASFRATYEDKTEKICLMADVPYSHHVTPLAELLQNESYTNVFATGVIHDPASLLPNRTIPSDVQEHGPDRLKEYSIFHISTPPTSLLLVLTSRVKNIHIYPTDTINTTCSAIQPAVTSPILRRRYALLTRIPSTPILGILINTLSVRNYLSALSHCQNLISAAGKKSYTFVVGKLNAAKLANFSEVGVWVVIGCWESSLVESKDFYAPVVTPFELEVALKGDEVRQWGGEWVADFGALLGREPVNREATTNAGSAETKGSKKTSDDLGKLAADSDDWADQASDDEPPDFDLRTGRYVSNTRPMPRARPSTQPVTNAVDGMDEAGEAPPSSALVQRAKADLATINGAVSPAAEFLRSKRTWQGLGSDYEVQYERDEDGKIRGATMEEGRGGVAKGYAVGADVERT</sequence>
<evidence type="ECO:0000256" key="2">
    <source>
        <dbReference type="ARBA" id="ARBA00005156"/>
    </source>
</evidence>
<dbReference type="NCBIfam" id="TIGR00272">
    <property type="entry name" value="DPH2"/>
    <property type="match status" value="1"/>
</dbReference>
<keyword evidence="8" id="KW-0175">Coiled coil</keyword>
<dbReference type="InterPro" id="IPR042265">
    <property type="entry name" value="DPH1/DPH2_3"/>
</dbReference>
<dbReference type="SFLD" id="SFLDS00032">
    <property type="entry name" value="Radical_SAM_3-amino-3-carboxyp"/>
    <property type="match status" value="1"/>
</dbReference>
<dbReference type="Pfam" id="PF01866">
    <property type="entry name" value="Diphthamide_syn"/>
    <property type="match status" value="1"/>
</dbReference>
<comment type="function">
    <text evidence="7">Required for the first step of diphthamide biosynthesis, a post-translational modification of histidine which occurs in elongation factor 2. DPH1 and DPH2 transfer a 3-amino-3-carboxypropyl (ACP) group from S-adenosyl-L-methionine (SAM) to a histidine residue, the reaction is assisted by a reduction system comprising DPH3 and a NADH-dependent reductase. Facilitates the reduction of the catalytic iron-sulfur cluster found in the DPH1 subunit.</text>
</comment>
<comment type="similarity">
    <text evidence="3 7">Belongs to the DPH1/DPH2 family. DPH2 subfamily.</text>
</comment>
<dbReference type="FunFam" id="3.40.50.11860:FF:000001">
    <property type="entry name" value="2-(3-amino-3-carboxypropyl)histidine synthase subunit 2"/>
    <property type="match status" value="1"/>
</dbReference>
<dbReference type="GO" id="GO:0051536">
    <property type="term" value="F:iron-sulfur cluster binding"/>
    <property type="evidence" value="ECO:0007669"/>
    <property type="project" value="UniProtKB-KW"/>
</dbReference>
<comment type="subcellular location">
    <subcellularLocation>
        <location evidence="7">Cytoplasm</location>
    </subcellularLocation>
</comment>
<dbReference type="InterPro" id="IPR042263">
    <property type="entry name" value="DPH1/DPH2_1"/>
</dbReference>
<dbReference type="Gene3D" id="3.40.50.11840">
    <property type="entry name" value="Diphthamide synthesis DPH1/DPH2 domain 1"/>
    <property type="match status" value="2"/>
</dbReference>
<feature type="coiled-coil region" evidence="8">
    <location>
        <begin position="104"/>
        <end position="131"/>
    </location>
</feature>
<evidence type="ECO:0000256" key="4">
    <source>
        <dbReference type="ARBA" id="ARBA00022723"/>
    </source>
</evidence>
<dbReference type="SFLD" id="SFLDG01121">
    <property type="entry name" value="Diphthamide_biosynthesis"/>
    <property type="match status" value="1"/>
</dbReference>
<dbReference type="GO" id="GO:0046872">
    <property type="term" value="F:metal ion binding"/>
    <property type="evidence" value="ECO:0007669"/>
    <property type="project" value="UniProtKB-KW"/>
</dbReference>
<dbReference type="Proteomes" id="UP001271007">
    <property type="component" value="Unassembled WGS sequence"/>
</dbReference>
<name>A0AAJ0DBA0_9PEZI</name>
<evidence type="ECO:0000313" key="11">
    <source>
        <dbReference type="Proteomes" id="UP001271007"/>
    </source>
</evidence>
<evidence type="ECO:0000256" key="9">
    <source>
        <dbReference type="SAM" id="MobiDB-lite"/>
    </source>
</evidence>
<feature type="region of interest" description="Disordered" evidence="9">
    <location>
        <begin position="436"/>
        <end position="520"/>
    </location>
</feature>
<evidence type="ECO:0000256" key="3">
    <source>
        <dbReference type="ARBA" id="ARBA00006179"/>
    </source>
</evidence>
<dbReference type="EMBL" id="JAWDJX010000087">
    <property type="protein sequence ID" value="KAK3046554.1"/>
    <property type="molecule type" value="Genomic_DNA"/>
</dbReference>
<keyword evidence="5 7" id="KW-0408">Iron</keyword>
<dbReference type="Gene3D" id="3.40.50.11860">
    <property type="entry name" value="Diphthamide synthesis DPH1/DPH2 domain 3"/>
    <property type="match status" value="1"/>
</dbReference>